<organism evidence="1 2">
    <name type="scientific">Spodoptera exigua</name>
    <name type="common">Beet armyworm</name>
    <name type="synonym">Noctua fulgens</name>
    <dbReference type="NCBI Taxonomy" id="7107"/>
    <lineage>
        <taxon>Eukaryota</taxon>
        <taxon>Metazoa</taxon>
        <taxon>Ecdysozoa</taxon>
        <taxon>Arthropoda</taxon>
        <taxon>Hexapoda</taxon>
        <taxon>Insecta</taxon>
        <taxon>Pterygota</taxon>
        <taxon>Neoptera</taxon>
        <taxon>Endopterygota</taxon>
        <taxon>Lepidoptera</taxon>
        <taxon>Glossata</taxon>
        <taxon>Ditrysia</taxon>
        <taxon>Noctuoidea</taxon>
        <taxon>Noctuidae</taxon>
        <taxon>Amphipyrinae</taxon>
        <taxon>Spodoptera</taxon>
    </lineage>
</organism>
<dbReference type="EMBL" id="JACEFF010000816">
    <property type="protein sequence ID" value="KAH9630596.1"/>
    <property type="molecule type" value="Genomic_DNA"/>
</dbReference>
<proteinExistence type="predicted"/>
<reference evidence="1" key="1">
    <citation type="journal article" date="2021" name="G3 (Bethesda)">
        <title>Genome and transcriptome analysis of the beet armyworm Spodoptera exigua reveals targets for pest control. .</title>
        <authorList>
            <person name="Simon S."/>
            <person name="Breeschoten T."/>
            <person name="Jansen H.J."/>
            <person name="Dirks R.P."/>
            <person name="Schranz M.E."/>
            <person name="Ros V.I.D."/>
        </authorList>
    </citation>
    <scope>NUCLEOTIDE SEQUENCE</scope>
    <source>
        <strain evidence="1">TB_SE_WUR_2020</strain>
    </source>
</reference>
<dbReference type="Proteomes" id="UP000814243">
    <property type="component" value="Unassembled WGS sequence"/>
</dbReference>
<gene>
    <name evidence="1" type="ORF">HF086_016100</name>
</gene>
<comment type="caution">
    <text evidence="1">The sequence shown here is derived from an EMBL/GenBank/DDBJ whole genome shotgun (WGS) entry which is preliminary data.</text>
</comment>
<sequence>MEYVIDSPYSCRLWGGVQRYLVEEKECYGYTPTVVLAAAGGIDAERGQYPHMVSLEEGVVKEMTGN</sequence>
<accession>A0A922M551</accession>
<dbReference type="AlphaFoldDB" id="A0A922M551"/>
<evidence type="ECO:0000313" key="1">
    <source>
        <dbReference type="EMBL" id="KAH9630596.1"/>
    </source>
</evidence>
<name>A0A922M551_SPOEX</name>
<protein>
    <submittedName>
        <fullName evidence="1">Uncharacterized protein</fullName>
    </submittedName>
</protein>
<evidence type="ECO:0000313" key="2">
    <source>
        <dbReference type="Proteomes" id="UP000814243"/>
    </source>
</evidence>